<dbReference type="OrthoDB" id="21363at2157"/>
<feature type="domain" description="DUF7344" evidence="1">
    <location>
        <begin position="13"/>
        <end position="90"/>
    </location>
</feature>
<accession>A0A6B0GFV9</accession>
<evidence type="ECO:0000313" key="2">
    <source>
        <dbReference type="EMBL" id="MWG32917.1"/>
    </source>
</evidence>
<dbReference type="AlphaFoldDB" id="A0A6B0GFV9"/>
<evidence type="ECO:0000313" key="3">
    <source>
        <dbReference type="Proteomes" id="UP000451471"/>
    </source>
</evidence>
<organism evidence="2 3">
    <name type="scientific">Halomarina oriensis</name>
    <dbReference type="NCBI Taxonomy" id="671145"/>
    <lineage>
        <taxon>Archaea</taxon>
        <taxon>Methanobacteriati</taxon>
        <taxon>Methanobacteriota</taxon>
        <taxon>Stenosarchaea group</taxon>
        <taxon>Halobacteria</taxon>
        <taxon>Halobacteriales</taxon>
        <taxon>Natronomonadaceae</taxon>
        <taxon>Halomarina</taxon>
    </lineage>
</organism>
<dbReference type="RefSeq" id="WP_158202651.1">
    <property type="nucleotide sequence ID" value="NZ_WSZK01000001.1"/>
</dbReference>
<comment type="caution">
    <text evidence="2">The sequence shown here is derived from an EMBL/GenBank/DDBJ whole genome shotgun (WGS) entry which is preliminary data.</text>
</comment>
<reference evidence="2 3" key="1">
    <citation type="submission" date="2019-12" db="EMBL/GenBank/DDBJ databases">
        <title>Halocatena pleomorpha gen. nov. sp. nov., an extremely halophilic archaeon of family Halobacteriaceae isolated from saltpan soil.</title>
        <authorList>
            <person name="Pal Y."/>
            <person name="Verma A."/>
            <person name="Krishnamurthi S."/>
            <person name="Kumar P."/>
        </authorList>
    </citation>
    <scope>NUCLEOTIDE SEQUENCE [LARGE SCALE GENOMIC DNA]</scope>
    <source>
        <strain evidence="2 3">JCM 16495</strain>
    </source>
</reference>
<gene>
    <name evidence="2" type="ORF">GQS65_00145</name>
</gene>
<sequence length="119" mass="13089">MEGDGHFSVDRIFGVLSHDRRRLALQYFKQNGTPVAVDDLARRIARWEQTSAAVPSDVEVKQVRTALEKTHLPEFEAVGFVTYDSETELVSYDDVAIEGAMENAINVIGFLFAGSVAGA</sequence>
<proteinExistence type="predicted"/>
<dbReference type="InterPro" id="IPR055768">
    <property type="entry name" value="DUF7344"/>
</dbReference>
<dbReference type="Pfam" id="PF24035">
    <property type="entry name" value="DUF7344"/>
    <property type="match status" value="1"/>
</dbReference>
<dbReference type="EMBL" id="WSZK01000001">
    <property type="protein sequence ID" value="MWG32917.1"/>
    <property type="molecule type" value="Genomic_DNA"/>
</dbReference>
<dbReference type="Proteomes" id="UP000451471">
    <property type="component" value="Unassembled WGS sequence"/>
</dbReference>
<keyword evidence="3" id="KW-1185">Reference proteome</keyword>
<evidence type="ECO:0000259" key="1">
    <source>
        <dbReference type="Pfam" id="PF24035"/>
    </source>
</evidence>
<name>A0A6B0GFV9_9EURY</name>
<protein>
    <recommendedName>
        <fullName evidence="1">DUF7344 domain-containing protein</fullName>
    </recommendedName>
</protein>